<accession>A0AAW7XH75</accession>
<protein>
    <recommendedName>
        <fullName evidence="11">Pseudouridine synthase</fullName>
        <ecNumber evidence="11">5.4.99.-</ecNumber>
    </recommendedName>
</protein>
<evidence type="ECO:0000256" key="11">
    <source>
        <dbReference type="RuleBase" id="RU362028"/>
    </source>
</evidence>
<dbReference type="NCBIfam" id="TIGR00005">
    <property type="entry name" value="rluA_subfam"/>
    <property type="match status" value="1"/>
</dbReference>
<dbReference type="SMART" id="SM00363">
    <property type="entry name" value="S4"/>
    <property type="match status" value="1"/>
</dbReference>
<keyword evidence="6 11" id="KW-0413">Isomerase</keyword>
<comment type="catalytic activity">
    <reaction evidence="7">
        <text>uridine(1911/1915/1917) in 23S rRNA = pseudouridine(1911/1915/1917) in 23S rRNA</text>
        <dbReference type="Rhea" id="RHEA:42524"/>
        <dbReference type="Rhea" id="RHEA-COMP:10097"/>
        <dbReference type="Rhea" id="RHEA-COMP:10098"/>
        <dbReference type="ChEBI" id="CHEBI:65314"/>
        <dbReference type="ChEBI" id="CHEBI:65315"/>
        <dbReference type="EC" id="5.4.99.23"/>
    </reaction>
</comment>
<dbReference type="Proteomes" id="UP001169862">
    <property type="component" value="Unassembled WGS sequence"/>
</dbReference>
<dbReference type="InterPro" id="IPR036986">
    <property type="entry name" value="S4_RNA-bd_sf"/>
</dbReference>
<evidence type="ECO:0000256" key="3">
    <source>
        <dbReference type="ARBA" id="ARBA00022490"/>
    </source>
</evidence>
<dbReference type="InterPro" id="IPR006225">
    <property type="entry name" value="PsdUridine_synth_RluC/D"/>
</dbReference>
<dbReference type="GO" id="GO:0003723">
    <property type="term" value="F:RNA binding"/>
    <property type="evidence" value="ECO:0007669"/>
    <property type="project" value="UniProtKB-KW"/>
</dbReference>
<dbReference type="InterPro" id="IPR002942">
    <property type="entry name" value="S4_RNA-bd"/>
</dbReference>
<name>A0AAW7XH75_9GAMM</name>
<dbReference type="CDD" id="cd00165">
    <property type="entry name" value="S4"/>
    <property type="match status" value="1"/>
</dbReference>
<comment type="catalytic activity">
    <reaction evidence="11">
        <text>a uridine in RNA = a pseudouridine in RNA</text>
        <dbReference type="Rhea" id="RHEA:48348"/>
        <dbReference type="Rhea" id="RHEA-COMP:12068"/>
        <dbReference type="Rhea" id="RHEA-COMP:12069"/>
        <dbReference type="ChEBI" id="CHEBI:65314"/>
        <dbReference type="ChEBI" id="CHEBI:65315"/>
    </reaction>
</comment>
<comment type="similarity">
    <text evidence="2 11">Belongs to the pseudouridine synthase RluA family.</text>
</comment>
<gene>
    <name evidence="13" type="primary">rluD</name>
    <name evidence="13" type="ORF">Q4490_05180</name>
</gene>
<evidence type="ECO:0000256" key="4">
    <source>
        <dbReference type="ARBA" id="ARBA00022552"/>
    </source>
</evidence>
<dbReference type="GO" id="GO:0160140">
    <property type="term" value="F:23S rRNA pseudouridine(1911/1915/1917) synthase activity"/>
    <property type="evidence" value="ECO:0007669"/>
    <property type="project" value="UniProtKB-EC"/>
</dbReference>
<dbReference type="GeneID" id="89454671"/>
<evidence type="ECO:0000256" key="2">
    <source>
        <dbReference type="ARBA" id="ARBA00010876"/>
    </source>
</evidence>
<dbReference type="FunFam" id="3.30.2350.10:FF:000006">
    <property type="entry name" value="Pseudouridine synthase"/>
    <property type="match status" value="1"/>
</dbReference>
<dbReference type="CDD" id="cd02869">
    <property type="entry name" value="PseudoU_synth_RluA_like"/>
    <property type="match status" value="1"/>
</dbReference>
<keyword evidence="5 10" id="KW-0694">RNA-binding</keyword>
<keyword evidence="4" id="KW-0698">rRNA processing</keyword>
<comment type="caution">
    <text evidence="13">The sequence shown here is derived from an EMBL/GenBank/DDBJ whole genome shotgun (WGS) entry which is preliminary data.</text>
</comment>
<comment type="function">
    <text evidence="8">Responsible for synthesis of pseudouridine from uracil at positions 1911, 1915 and 1917 in 23S ribosomal RNA.</text>
</comment>
<dbReference type="InterPro" id="IPR006145">
    <property type="entry name" value="PsdUridine_synth_RsuA/RluA"/>
</dbReference>
<feature type="domain" description="RNA-binding S4" evidence="12">
    <location>
        <begin position="18"/>
        <end position="78"/>
    </location>
</feature>
<dbReference type="FunFam" id="3.10.290.10:FF:000011">
    <property type="entry name" value="Pseudouridine synthase"/>
    <property type="match status" value="1"/>
</dbReference>
<evidence type="ECO:0000256" key="1">
    <source>
        <dbReference type="ARBA" id="ARBA00004496"/>
    </source>
</evidence>
<dbReference type="NCBIfam" id="NF008385">
    <property type="entry name" value="PRK11180.1"/>
    <property type="match status" value="1"/>
</dbReference>
<dbReference type="PANTHER" id="PTHR21600">
    <property type="entry name" value="MITOCHONDRIAL RNA PSEUDOURIDINE SYNTHASE"/>
    <property type="match status" value="1"/>
</dbReference>
<evidence type="ECO:0000313" key="13">
    <source>
        <dbReference type="EMBL" id="MDO6452952.1"/>
    </source>
</evidence>
<dbReference type="GO" id="GO:0000455">
    <property type="term" value="P:enzyme-directed rRNA pseudouridine synthesis"/>
    <property type="evidence" value="ECO:0007669"/>
    <property type="project" value="UniProtKB-ARBA"/>
</dbReference>
<reference evidence="13" key="1">
    <citation type="submission" date="2023-07" db="EMBL/GenBank/DDBJ databases">
        <title>Genome content predicts the carbon catabolic preferences of heterotrophic bacteria.</title>
        <authorList>
            <person name="Gralka M."/>
        </authorList>
    </citation>
    <scope>NUCLEOTIDE SEQUENCE</scope>
    <source>
        <strain evidence="13">I2M16</strain>
    </source>
</reference>
<dbReference type="AlphaFoldDB" id="A0AAW7XH75"/>
<evidence type="ECO:0000259" key="12">
    <source>
        <dbReference type="SMART" id="SM00363"/>
    </source>
</evidence>
<organism evidence="13 14">
    <name type="scientific">Neptunomonas phycophila</name>
    <dbReference type="NCBI Taxonomy" id="1572645"/>
    <lineage>
        <taxon>Bacteria</taxon>
        <taxon>Pseudomonadati</taxon>
        <taxon>Pseudomonadota</taxon>
        <taxon>Gammaproteobacteria</taxon>
        <taxon>Oceanospirillales</taxon>
        <taxon>Oceanospirillaceae</taxon>
        <taxon>Neptunomonas</taxon>
    </lineage>
</organism>
<evidence type="ECO:0000256" key="5">
    <source>
        <dbReference type="ARBA" id="ARBA00022884"/>
    </source>
</evidence>
<dbReference type="InterPro" id="IPR006224">
    <property type="entry name" value="PsdUridine_synth_RluA-like_CS"/>
</dbReference>
<dbReference type="PROSITE" id="PS01129">
    <property type="entry name" value="PSI_RLU"/>
    <property type="match status" value="1"/>
</dbReference>
<dbReference type="EC" id="5.4.99.-" evidence="11"/>
<dbReference type="InterPro" id="IPR020103">
    <property type="entry name" value="PsdUridine_synth_cat_dom_sf"/>
</dbReference>
<dbReference type="PROSITE" id="PS50889">
    <property type="entry name" value="S4"/>
    <property type="match status" value="1"/>
</dbReference>
<dbReference type="EMBL" id="JAUOPG010000003">
    <property type="protein sequence ID" value="MDO6452952.1"/>
    <property type="molecule type" value="Genomic_DNA"/>
</dbReference>
<dbReference type="Pfam" id="PF00849">
    <property type="entry name" value="PseudoU_synth_2"/>
    <property type="match status" value="1"/>
</dbReference>
<evidence type="ECO:0000256" key="6">
    <source>
        <dbReference type="ARBA" id="ARBA00023235"/>
    </source>
</evidence>
<dbReference type="Gene3D" id="3.10.290.10">
    <property type="entry name" value="RNA-binding S4 domain"/>
    <property type="match status" value="1"/>
</dbReference>
<feature type="active site" evidence="9">
    <location>
        <position position="138"/>
    </location>
</feature>
<keyword evidence="3" id="KW-0963">Cytoplasm</keyword>
<comment type="subcellular location">
    <subcellularLocation>
        <location evidence="1">Cytoplasm</location>
    </subcellularLocation>
</comment>
<evidence type="ECO:0000256" key="8">
    <source>
        <dbReference type="ARBA" id="ARBA00056072"/>
    </source>
</evidence>
<evidence type="ECO:0000256" key="9">
    <source>
        <dbReference type="PIRSR" id="PIRSR606225-1"/>
    </source>
</evidence>
<proteinExistence type="inferred from homology"/>
<evidence type="ECO:0000256" key="7">
    <source>
        <dbReference type="ARBA" id="ARBA00036882"/>
    </source>
</evidence>
<evidence type="ECO:0000256" key="10">
    <source>
        <dbReference type="PROSITE-ProRule" id="PRU00182"/>
    </source>
</evidence>
<dbReference type="Gene3D" id="3.30.2350.10">
    <property type="entry name" value="Pseudouridine synthase"/>
    <property type="match status" value="1"/>
</dbReference>
<dbReference type="PANTHER" id="PTHR21600:SF44">
    <property type="entry name" value="RIBOSOMAL LARGE SUBUNIT PSEUDOURIDINE SYNTHASE D"/>
    <property type="match status" value="1"/>
</dbReference>
<dbReference type="GO" id="GO:0005737">
    <property type="term" value="C:cytoplasm"/>
    <property type="evidence" value="ECO:0007669"/>
    <property type="project" value="UniProtKB-SubCell"/>
</dbReference>
<dbReference type="RefSeq" id="WP_178967755.1">
    <property type="nucleotide sequence ID" value="NZ_CAXHZV010000003.1"/>
</dbReference>
<dbReference type="Pfam" id="PF01479">
    <property type="entry name" value="S4"/>
    <property type="match status" value="1"/>
</dbReference>
<dbReference type="SUPFAM" id="SSF55120">
    <property type="entry name" value="Pseudouridine synthase"/>
    <property type="match status" value="1"/>
</dbReference>
<dbReference type="SUPFAM" id="SSF55174">
    <property type="entry name" value="Alpha-L RNA-binding motif"/>
    <property type="match status" value="1"/>
</dbReference>
<sequence>MSEKIELEAIVSGEFSGKRLDQVVAQLFSDYSRSRLQEWIKDGAITVDGKPSKPREKMFGGERIAVSAELEAIEGHEGENIPLEIVYEDDDILVVNKPAGLVVHPAVGHRTGTLMNALLYHIPDIALVPRAGIVHRLDMDTTGLMVVAKTVQAQTELVKQLQERSMGREYEAVSIGVMTGGGCVEEPIARHPRNRQKMAVVPTGKEAITHYRVLDKYRAHTHIRLKLETGRTHQIRVHMAHINYALVGDPFYGGRFRLPKGISTETQEYLRNFKRQALHAKKLELFHPVTGELMSWEVDLPEDFAQLLSVLQHDRDENEALG</sequence>
<evidence type="ECO:0000313" key="14">
    <source>
        <dbReference type="Proteomes" id="UP001169862"/>
    </source>
</evidence>
<dbReference type="InterPro" id="IPR050188">
    <property type="entry name" value="RluA_PseudoU_synthase"/>
</dbReference>